<feature type="region of interest" description="Disordered" evidence="1">
    <location>
        <begin position="33"/>
        <end position="54"/>
    </location>
</feature>
<dbReference type="PATRIC" id="fig|1008153.3.peg.3411"/>
<dbReference type="RefSeq" id="WP_157078501.1">
    <property type="nucleotide sequence ID" value="NZ_LTAZ01000012.1"/>
</dbReference>
<keyword evidence="3" id="KW-1185">Reference proteome</keyword>
<comment type="caution">
    <text evidence="2">The sequence shown here is derived from an EMBL/GenBank/DDBJ whole genome shotgun (WGS) entry which is preliminary data.</text>
</comment>
<organism evidence="2 3">
    <name type="scientific">Halalkalicoccus paucihalophilus</name>
    <dbReference type="NCBI Taxonomy" id="1008153"/>
    <lineage>
        <taxon>Archaea</taxon>
        <taxon>Methanobacteriati</taxon>
        <taxon>Methanobacteriota</taxon>
        <taxon>Stenosarchaea group</taxon>
        <taxon>Halobacteria</taxon>
        <taxon>Halobacteriales</taxon>
        <taxon>Halococcaceae</taxon>
        <taxon>Halalkalicoccus</taxon>
    </lineage>
</organism>
<accession>A0A151AAZ6</accession>
<dbReference type="Proteomes" id="UP000075321">
    <property type="component" value="Unassembled WGS sequence"/>
</dbReference>
<dbReference type="AlphaFoldDB" id="A0A151AAZ6"/>
<sequence length="54" mass="6044">MLLNYDPNSGREFAQYVADEHGGKEFEQLAANLEDDQEDEDTTDTIAEPPLADD</sequence>
<gene>
    <name evidence="2" type="ORF">HAPAU_32530</name>
</gene>
<name>A0A151AAZ6_9EURY</name>
<feature type="compositionally biased region" description="Acidic residues" evidence="1">
    <location>
        <begin position="33"/>
        <end position="43"/>
    </location>
</feature>
<protein>
    <submittedName>
        <fullName evidence="2">Uncharacterized protein</fullName>
    </submittedName>
</protein>
<reference evidence="2 3" key="1">
    <citation type="submission" date="2016-02" db="EMBL/GenBank/DDBJ databases">
        <title>Genome sequence of Halalkalicoccus paucihalophilus DSM 24557.</title>
        <authorList>
            <person name="Poehlein A."/>
            <person name="Daniel R."/>
        </authorList>
    </citation>
    <scope>NUCLEOTIDE SEQUENCE [LARGE SCALE GENOMIC DNA]</scope>
    <source>
        <strain evidence="2 3">DSM 24557</strain>
    </source>
</reference>
<evidence type="ECO:0000313" key="3">
    <source>
        <dbReference type="Proteomes" id="UP000075321"/>
    </source>
</evidence>
<proteinExistence type="predicted"/>
<evidence type="ECO:0000256" key="1">
    <source>
        <dbReference type="SAM" id="MobiDB-lite"/>
    </source>
</evidence>
<dbReference type="EMBL" id="LTAZ01000012">
    <property type="protein sequence ID" value="KYH24876.1"/>
    <property type="molecule type" value="Genomic_DNA"/>
</dbReference>
<evidence type="ECO:0000313" key="2">
    <source>
        <dbReference type="EMBL" id="KYH24876.1"/>
    </source>
</evidence>